<keyword evidence="6" id="KW-0347">Helicase</keyword>
<dbReference type="SMART" id="SM00382">
    <property type="entry name" value="AAA"/>
    <property type="match status" value="2"/>
</dbReference>
<feature type="region of interest" description="Disordered" evidence="9">
    <location>
        <begin position="418"/>
        <end position="437"/>
    </location>
</feature>
<protein>
    <recommendedName>
        <fullName evidence="14">Activating signal cointegrator 1 complex subunit 3</fullName>
    </recommendedName>
</protein>
<feature type="region of interest" description="Disordered" evidence="9">
    <location>
        <begin position="294"/>
        <end position="326"/>
    </location>
</feature>
<dbReference type="FunFam" id="1.10.10.10:FF:000012">
    <property type="entry name" value="U5 small nuclear ribonucleoprotein helicase"/>
    <property type="match status" value="1"/>
</dbReference>
<dbReference type="GO" id="GO:0003676">
    <property type="term" value="F:nucleic acid binding"/>
    <property type="evidence" value="ECO:0007669"/>
    <property type="project" value="InterPro"/>
</dbReference>
<feature type="compositionally biased region" description="Low complexity" evidence="9">
    <location>
        <begin position="2332"/>
        <end position="2344"/>
    </location>
</feature>
<dbReference type="FunFam" id="1.10.10.10:FF:000024">
    <property type="entry name" value="U5 small nuclear ribonucleoprotein helicase"/>
    <property type="match status" value="1"/>
</dbReference>
<dbReference type="Proteomes" id="UP000612055">
    <property type="component" value="Unassembled WGS sequence"/>
</dbReference>
<dbReference type="Gene3D" id="3.40.50.300">
    <property type="entry name" value="P-loop containing nucleotide triphosphate hydrolases"/>
    <property type="match status" value="4"/>
</dbReference>
<dbReference type="GO" id="GO:0180022">
    <property type="term" value="C:RQC-trigger complex"/>
    <property type="evidence" value="ECO:0007669"/>
    <property type="project" value="UniProtKB-ARBA"/>
</dbReference>
<dbReference type="PROSITE" id="PS51192">
    <property type="entry name" value="HELICASE_ATP_BIND_1"/>
    <property type="match status" value="2"/>
</dbReference>
<name>A0A835YFP4_9CHLO</name>
<dbReference type="InterPro" id="IPR057842">
    <property type="entry name" value="WH_MER3"/>
</dbReference>
<dbReference type="Pfam" id="PF02889">
    <property type="entry name" value="Sec63"/>
    <property type="match status" value="2"/>
</dbReference>
<dbReference type="FunFam" id="2.60.40.150:FF:000004">
    <property type="entry name" value="RNA helicase, activating signal cointegrator 1"/>
    <property type="match status" value="1"/>
</dbReference>
<dbReference type="Gene3D" id="1.10.3380.10">
    <property type="entry name" value="Sec63 N-terminal domain-like domain"/>
    <property type="match status" value="2"/>
</dbReference>
<dbReference type="InterPro" id="IPR050474">
    <property type="entry name" value="Hel308_SKI2-like"/>
</dbReference>
<dbReference type="InterPro" id="IPR014756">
    <property type="entry name" value="Ig_E-set"/>
</dbReference>
<dbReference type="InterPro" id="IPR036388">
    <property type="entry name" value="WH-like_DNA-bd_sf"/>
</dbReference>
<evidence type="ECO:0000256" key="1">
    <source>
        <dbReference type="ARBA" id="ARBA00004496"/>
    </source>
</evidence>
<feature type="domain" description="Helicase C-terminal" evidence="11">
    <location>
        <begin position="796"/>
        <end position="995"/>
    </location>
</feature>
<dbReference type="InterPro" id="IPR011545">
    <property type="entry name" value="DEAD/DEAH_box_helicase_dom"/>
</dbReference>
<dbReference type="EMBL" id="JAEHOE010000001">
    <property type="protein sequence ID" value="KAG2501858.1"/>
    <property type="molecule type" value="Genomic_DNA"/>
</dbReference>
<dbReference type="Gene3D" id="1.10.10.10">
    <property type="entry name" value="Winged helix-like DNA-binding domain superfamily/Winged helix DNA-binding domain"/>
    <property type="match status" value="2"/>
</dbReference>
<evidence type="ECO:0000256" key="4">
    <source>
        <dbReference type="ARBA" id="ARBA00022741"/>
    </source>
</evidence>
<evidence type="ECO:0000259" key="11">
    <source>
        <dbReference type="PROSITE" id="PS51194"/>
    </source>
</evidence>
<dbReference type="FunFam" id="1.10.3380.10:FF:000002">
    <property type="entry name" value="Activating signal cointegrator 1 complex subunit 3"/>
    <property type="match status" value="1"/>
</dbReference>
<evidence type="ECO:0000256" key="5">
    <source>
        <dbReference type="ARBA" id="ARBA00022801"/>
    </source>
</evidence>
<dbReference type="GO" id="GO:0004386">
    <property type="term" value="F:helicase activity"/>
    <property type="evidence" value="ECO:0007669"/>
    <property type="project" value="UniProtKB-KW"/>
</dbReference>
<sequence length="2467" mass="264417">MGKGRALTVTDDGQLPRLTTLLRALVADAAGDAAAPHLRLDAGALEVARGPALEARRLAAEAEARQAGAAVAGKAAAGDARGGGVGRSAAAVEGQLLAELFGSWQKAPKAARDAYDNYLKAVASAVEGEHSSSDLRELAAEVWRCWAAWGPPDTSRGRPLAQALRPHRDALTGVLGPVLREAALPELWAAVTALREWREKLAPAAADGTASKGQAAAAAGGGAAQEFGADLDFHFSDDVISPTEAVDLVCGVGRGGAAGGAAKAGTTMSYSSEPSPAELLAMVAGSGLAAGGSAAADGGGGGGGGGAQPYSMYGEDDEDEGETLDRKKTRDVGVVWLYRWAERLGGGPGVADPGEAASTASAVAAALLGAASGDEAAAQLYDLLGDGGFEAINELMENRKSVCRALSAAIARFREASEGGGAGGPGGGGSMPSYAPGVTITSTSQKLMAKLQRKDAKKGGKKTDAEVEVEWLMAAGYQALMDVESPPLAAQNTITLASGVELRIGTGEGRAGGVTRGALPKGTTRKTYKGYEEVHVPAAPKAVPPPDEHLVRIADLDEWAQLAFPGYKTLNRIQTRIFRTAYHSNENILVCAPTGAGKTNIAMIAVLREIGANMRHGVIQKADFKIVYVAPMKALAAEVTANFGKRLEPLGLVVRELTGDMQLSKKELAETQMIVTTPEKWDVITRKGGDVSVASLVRLLIIDEVHLLNDDRGPVIEALIARTLRQVEASQSMIRIVGLSATLPNYEDVAAFLRVNLTTGLFHFDASYRPVPLEMQFVGVSEKNYLARTNLMNEVCYNKMVESLRQGYQVMVFVHSRKDTGKTARVLADMAAKSGTDGSLLDTRDHEKYGLFAKDVAKSRNREMAELFELGLGMHHAGMLRPDRTLTERLFGEGLLKVLVCTATLAWGVNLPAHTVIIKGTQVYDAQKGGFADLGMLDVQQIFGRAGRPQFEDSGLGIIITAHDKLAHYLGMLTHQAAIESQFKKHLVDNLNAEIVLGSVTNVREGVAWLGYTYMARRLERNPLAYGITYDQLVLDPGLDDYKRAMLVDAAKTLKAQQMAVFDERSGALYVTELGRVASHFYIRGASVATFNGALRPHMKEGEVLAMVAQSAEFEQLVLREEELPELDEMSRRVPYPPKGLAGPDNKSGKACLLMQAWIGRHRVDSFSLTADMMYVSQNAPRIMRAIFEICLRRKWSSMSDTCLTLAKALELRLWPPPESHPLRQFEGTPGLGAELLSKIEDRRLDIWEMRDMSDKEIGALLRHPAAGPVVKGCLGAFPCLELAASLQPITRTVLRIQLDISPAFEWRERQHGSGMRWHIWVEDANNEHIYHSEIWLLTKKMARESTPHRLAFTIPIFEPLPPQYFVRAVADSWLGAEAWLELSFAGLILPERMPPHTELLDLDPLPLSALRNADYQTLYQGRFTHFNPIQTQAFHTLYHTDENVLLGAPTGSGKTISSELTMMRLWTAHPGAKCIYIAPLKALVRERLTDWGERLCPLLGKRMVELTGDYTPDLRALLAADIIIATPEKWDGISRAWQTRGYVKKVGLIVIDEIHLLGADRGPTLEVIVSRMRYVAATTGQDVRFVGLSTALANAQDLADWLGIGPAGLFNFKPSVRPVPLEAHIQGYPGKFYCPRMASMNKPCYAAIQVHSPTKPVLVFVSSRRQTRLTALDLITYAVADLRPQQFLHMPEPELEACLGGVKDAALRHCLQFGIGLHHAGLADKDRSLVERLYGECKIQVLVATSTLAWGVNTPAHLVVVKGTEFYDAPTKRYVDFPITDVLQMMGRAGRPQYDRHGVCVIMVHEPKKQFYKRFLYEPFPVESSLQNQVADHFNAEVVAGTISSRQDAVDYLTWTYFFRRLLQNPSYYDLAATDSDTLNAYMSGLVEAALQELEEAGCIRLGLGSEGDDSVAPTPAGRVASFYYLRHQTLRQLGGALGPGMGTEQLLMALCSVSEFDDLPVRHNEDKINAALGRTVRHPVDARTADDPHTKANLLLQAHLSRLPLPIADYLTDTKSVLDNCARLLQAMVDLTAHGGWLDTALGAINLNQAITQGRWVDDSSLLTLPHVGPEEAEALEEAGWEALPQLVEALSGEGGAGAGTRGRKEAEALLNRLLGPQKAKEVVTVCGRLPLVGVGAGRAPRLVRVQREGEEEGGGGGGGKEGGAGPGEDEEWEVELELRRLRHGDRKTGRPRVYAPRFPKVKEEGWFLVAGDPSTRELLALRRVGLEGRASARLRLPTHNGAGRQLRRVTVYVMSDSYVGMDQQYDVVLDENLPGPEAVLVPCDYDGAAAEGGAGGGAAGGGRGRRGGAGAAGGQARGRGGAGGGKVTWGGAAAAAATGRGNDADGAEEYDDEGDDAAYGAGGSAAPAAALPQRQQRRQGGHGGGAAVSPAPAAAAAPPPAPAAAEEPVGFTVRGRELVVDDEPGAGPGEALPQRGARGSRRRDGGGGGGGGGVPGYDDEPGCA</sequence>
<feature type="domain" description="Helicase C-terminal" evidence="11">
    <location>
        <begin position="1647"/>
        <end position="1852"/>
    </location>
</feature>
<keyword evidence="13" id="KW-1185">Reference proteome</keyword>
<feature type="compositionally biased region" description="Gly residues" evidence="9">
    <location>
        <begin position="418"/>
        <end position="430"/>
    </location>
</feature>
<dbReference type="InterPro" id="IPR027417">
    <property type="entry name" value="P-loop_NTPase"/>
</dbReference>
<feature type="compositionally biased region" description="Gly residues" evidence="9">
    <location>
        <begin position="297"/>
        <end position="307"/>
    </location>
</feature>
<evidence type="ECO:0000256" key="3">
    <source>
        <dbReference type="ARBA" id="ARBA00022737"/>
    </source>
</evidence>
<dbReference type="PROSITE" id="PS51194">
    <property type="entry name" value="HELICASE_CTER"/>
    <property type="match status" value="2"/>
</dbReference>
<dbReference type="GO" id="GO:0005737">
    <property type="term" value="C:cytoplasm"/>
    <property type="evidence" value="ECO:0007669"/>
    <property type="project" value="UniProtKB-SubCell"/>
</dbReference>
<dbReference type="SUPFAM" id="SSF46785">
    <property type="entry name" value="Winged helix' DNA-binding domain"/>
    <property type="match status" value="2"/>
</dbReference>
<feature type="domain" description="Helicase ATP-binding" evidence="10">
    <location>
        <begin position="579"/>
        <end position="761"/>
    </location>
</feature>
<dbReference type="GO" id="GO:0016787">
    <property type="term" value="F:hydrolase activity"/>
    <property type="evidence" value="ECO:0007669"/>
    <property type="project" value="UniProtKB-KW"/>
</dbReference>
<feature type="region of interest" description="Disordered" evidence="9">
    <location>
        <begin position="2146"/>
        <end position="2174"/>
    </location>
</feature>
<feature type="compositionally biased region" description="Acidic residues" evidence="9">
    <location>
        <begin position="2348"/>
        <end position="2359"/>
    </location>
</feature>
<evidence type="ECO:0008006" key="14">
    <source>
        <dbReference type="Google" id="ProtNLM"/>
    </source>
</evidence>
<dbReference type="FunFam" id="2.60.40.150:FF:000113">
    <property type="entry name" value="activating signal cointegrator 1 complex subunit 3"/>
    <property type="match status" value="1"/>
</dbReference>
<feature type="compositionally biased region" description="Low complexity" evidence="9">
    <location>
        <begin position="2390"/>
        <end position="2399"/>
    </location>
</feature>
<dbReference type="InterPro" id="IPR001650">
    <property type="entry name" value="Helicase_C-like"/>
</dbReference>
<dbReference type="InterPro" id="IPR035892">
    <property type="entry name" value="C2_domain_sf"/>
</dbReference>
<feature type="compositionally biased region" description="Gly residues" evidence="9">
    <location>
        <begin position="2157"/>
        <end position="2169"/>
    </location>
</feature>
<keyword evidence="5" id="KW-0378">Hydrolase</keyword>
<dbReference type="SMART" id="SM00487">
    <property type="entry name" value="DEXDc"/>
    <property type="match status" value="2"/>
</dbReference>
<dbReference type="PANTHER" id="PTHR47961">
    <property type="entry name" value="DNA POLYMERASE THETA, PUTATIVE (AFU_ORTHOLOGUE AFUA_1G05260)-RELATED"/>
    <property type="match status" value="1"/>
</dbReference>
<keyword evidence="2" id="KW-0963">Cytoplasm</keyword>
<dbReference type="InterPro" id="IPR004179">
    <property type="entry name" value="Sec63-dom"/>
</dbReference>
<keyword evidence="3" id="KW-0677">Repeat</keyword>
<feature type="region of interest" description="Disordered" evidence="9">
    <location>
        <begin position="2296"/>
        <end position="2467"/>
    </location>
</feature>
<dbReference type="GO" id="GO:0005524">
    <property type="term" value="F:ATP binding"/>
    <property type="evidence" value="ECO:0007669"/>
    <property type="project" value="UniProtKB-KW"/>
</dbReference>
<keyword evidence="4" id="KW-0547">Nucleotide-binding</keyword>
<comment type="subcellular location">
    <subcellularLocation>
        <location evidence="1">Cytoplasm</location>
    </subcellularLocation>
</comment>
<feature type="compositionally biased region" description="Gly residues" evidence="9">
    <location>
        <begin position="2449"/>
        <end position="2458"/>
    </location>
</feature>
<evidence type="ECO:0000256" key="6">
    <source>
        <dbReference type="ARBA" id="ARBA00022806"/>
    </source>
</evidence>
<evidence type="ECO:0000259" key="10">
    <source>
        <dbReference type="PROSITE" id="PS51192"/>
    </source>
</evidence>
<organism evidence="12 13">
    <name type="scientific">Edaphochlamys debaryana</name>
    <dbReference type="NCBI Taxonomy" id="47281"/>
    <lineage>
        <taxon>Eukaryota</taxon>
        <taxon>Viridiplantae</taxon>
        <taxon>Chlorophyta</taxon>
        <taxon>core chlorophytes</taxon>
        <taxon>Chlorophyceae</taxon>
        <taxon>CS clade</taxon>
        <taxon>Chlamydomonadales</taxon>
        <taxon>Chlamydomonadales incertae sedis</taxon>
        <taxon>Edaphochlamys</taxon>
    </lineage>
</organism>
<dbReference type="FunFam" id="3.40.50.300:FF:000231">
    <property type="entry name" value="Activating signal cointegrator 1 complex subunit 3"/>
    <property type="match status" value="1"/>
</dbReference>
<dbReference type="Pfam" id="PF00271">
    <property type="entry name" value="Helicase_C"/>
    <property type="match status" value="2"/>
</dbReference>
<dbReference type="FunFam" id="3.40.50.300:FF:000062">
    <property type="entry name" value="U5 small nuclear ribonucleoprotein helicase"/>
    <property type="match status" value="1"/>
</dbReference>
<dbReference type="OrthoDB" id="5575at2759"/>
<dbReference type="SMART" id="SM00973">
    <property type="entry name" value="Sec63"/>
    <property type="match status" value="2"/>
</dbReference>
<dbReference type="Pfam" id="PF23445">
    <property type="entry name" value="WHD_SNRNP200"/>
    <property type="match status" value="2"/>
</dbReference>
<dbReference type="Gene3D" id="1.10.150.20">
    <property type="entry name" value="5' to 3' exonuclease, C-terminal subdomain"/>
    <property type="match status" value="1"/>
</dbReference>
<dbReference type="SUPFAM" id="SSF52540">
    <property type="entry name" value="P-loop containing nucleoside triphosphate hydrolases"/>
    <property type="match status" value="4"/>
</dbReference>
<gene>
    <name evidence="12" type="ORF">HYH03_000356</name>
</gene>
<dbReference type="FunFam" id="1.10.3380.10:FF:000001">
    <property type="entry name" value="U5 small nuclear ribonucleoprotein helicase"/>
    <property type="match status" value="1"/>
</dbReference>
<feature type="compositionally biased region" description="Gly residues" evidence="9">
    <location>
        <begin position="2296"/>
        <end position="2331"/>
    </location>
</feature>
<evidence type="ECO:0000256" key="2">
    <source>
        <dbReference type="ARBA" id="ARBA00022490"/>
    </source>
</evidence>
<evidence type="ECO:0000256" key="9">
    <source>
        <dbReference type="SAM" id="MobiDB-lite"/>
    </source>
</evidence>
<comment type="caution">
    <text evidence="12">The sequence shown here is derived from an EMBL/GenBank/DDBJ whole genome shotgun (WGS) entry which is preliminary data.</text>
</comment>
<comment type="function">
    <text evidence="8">RNA helicase that plays an essential role in pre-mRNA splicing as component of the U5 snRNP and U4/U6-U5 tri-snRNP complexes. Involved in spliceosome assembly, activation and disassembly.</text>
</comment>
<dbReference type="SUPFAM" id="SSF81296">
    <property type="entry name" value="E set domains"/>
    <property type="match status" value="1"/>
</dbReference>
<keyword evidence="7" id="KW-0067">ATP-binding</keyword>
<dbReference type="SUPFAM" id="SSF158702">
    <property type="entry name" value="Sec63 N-terminal domain-like"/>
    <property type="match status" value="2"/>
</dbReference>
<feature type="compositionally biased region" description="Low complexity" evidence="9">
    <location>
        <begin position="2367"/>
        <end position="2377"/>
    </location>
</feature>
<proteinExistence type="predicted"/>
<accession>A0A835YFP4</accession>
<evidence type="ECO:0000313" key="13">
    <source>
        <dbReference type="Proteomes" id="UP000612055"/>
    </source>
</evidence>
<dbReference type="FunFam" id="3.40.50.300:FF:000198">
    <property type="entry name" value="Activating signal cointegrator 1 complex subunit"/>
    <property type="match status" value="1"/>
</dbReference>
<dbReference type="InterPro" id="IPR036390">
    <property type="entry name" value="WH_DNA-bd_sf"/>
</dbReference>
<dbReference type="InterPro" id="IPR003593">
    <property type="entry name" value="AAA+_ATPase"/>
</dbReference>
<feature type="domain" description="Helicase ATP-binding" evidence="10">
    <location>
        <begin position="1436"/>
        <end position="1611"/>
    </location>
</feature>
<dbReference type="FunFam" id="3.40.50.300:FF:000102">
    <property type="entry name" value="RNA helicase, activating signal cointegrator 1"/>
    <property type="match status" value="1"/>
</dbReference>
<dbReference type="Pfam" id="PF00270">
    <property type="entry name" value="DEAD"/>
    <property type="match status" value="2"/>
</dbReference>
<evidence type="ECO:0000313" key="12">
    <source>
        <dbReference type="EMBL" id="KAG2501858.1"/>
    </source>
</evidence>
<dbReference type="SMART" id="SM00490">
    <property type="entry name" value="HELICc"/>
    <property type="match status" value="2"/>
</dbReference>
<evidence type="ECO:0000256" key="7">
    <source>
        <dbReference type="ARBA" id="ARBA00022840"/>
    </source>
</evidence>
<dbReference type="InterPro" id="IPR014001">
    <property type="entry name" value="Helicase_ATP-bd"/>
</dbReference>
<dbReference type="Gene3D" id="2.60.40.150">
    <property type="entry name" value="C2 domain"/>
    <property type="match status" value="2"/>
</dbReference>
<evidence type="ECO:0000256" key="8">
    <source>
        <dbReference type="ARBA" id="ARBA00055371"/>
    </source>
</evidence>
<dbReference type="PANTHER" id="PTHR47961:SF13">
    <property type="entry name" value="ACTIVATING SIGNAL COINTEGRATOR 1 COMPLEX SUBUNIT 3"/>
    <property type="match status" value="1"/>
</dbReference>
<reference evidence="12" key="1">
    <citation type="journal article" date="2020" name="bioRxiv">
        <title>Comparative genomics of Chlamydomonas.</title>
        <authorList>
            <person name="Craig R.J."/>
            <person name="Hasan A.R."/>
            <person name="Ness R.W."/>
            <person name="Keightley P.D."/>
        </authorList>
    </citation>
    <scope>NUCLEOTIDE SEQUENCE</scope>
    <source>
        <strain evidence="12">CCAP 11/70</strain>
    </source>
</reference>
<dbReference type="CDD" id="cd18795">
    <property type="entry name" value="SF2_C_Ski2"/>
    <property type="match status" value="2"/>
</dbReference>